<dbReference type="PANTHER" id="PTHR10629:SF52">
    <property type="entry name" value="DNA (CYTOSINE-5)-METHYLTRANSFERASE 1"/>
    <property type="match status" value="1"/>
</dbReference>
<feature type="compositionally biased region" description="Low complexity" evidence="6">
    <location>
        <begin position="344"/>
        <end position="380"/>
    </location>
</feature>
<dbReference type="GO" id="GO:0044027">
    <property type="term" value="P:negative regulation of gene expression via chromosomal CpG island methylation"/>
    <property type="evidence" value="ECO:0007669"/>
    <property type="project" value="TreeGrafter"/>
</dbReference>
<dbReference type="PRINTS" id="PR00105">
    <property type="entry name" value="C5METTRFRASE"/>
</dbReference>
<evidence type="ECO:0000256" key="1">
    <source>
        <dbReference type="ARBA" id="ARBA00011975"/>
    </source>
</evidence>
<dbReference type="PROSITE" id="PS51679">
    <property type="entry name" value="SAM_MT_C5"/>
    <property type="match status" value="1"/>
</dbReference>
<sequence length="860" mass="95947">MLINVADAVNYHGLLAHDSVQEISDDDDFESEEGFIDWLDQNEEGDISISGICSASDVPTTPSSSIVLPRNPPIQTPFLSLDDFTHNGVRLHPRVFVELRDGDFMKIVHIVKDGRSSDVTIRGSIFQRTRTTDGVFNRKRNEVCWMIHIDDDDPRDHSIQGLETRKVTEVVRRRHIRLTNQPFPALSYRDDRAGESNETIEDVRVLVCRYKYLIFYPHAKARAASHPWSEKIALRLREDECDKRPDNNAKDADIRTAWRGETIPGGAQEGWLPGEKEHLRQESVSHRGIHTHQSLRGPPGLDYPAGDPMTRGSVGTLLGLHDLNPVKATSSTTRNGTIPKRNRTTLNPTSSSSPTSNTAVTSMATTGSSTIASDSTDATTVVSNDSGNERGMDSPLRQPRIRNERKRPAASTFDADYDVSDQESCKDSTVILDLTRNMRESSIQPRRSSLGMNMKRTEGIRRSRFTPPSGTSRERHTIIQSLNSPPRSRKRRAVEVRGISMDRWKTKIDFIDLSRPRPYTESSSSRTGDPLAPLQPPRPTTNLASGTLPRRRLPVRPFPNQRYTFGDCFCGAGGMSRGAINAGLRVAWGFDFNLPACRTYQLNFLGTPIYNVWANDFSNSKKDCKVDICHISPPCQYFSPLHTHDGKDDDMNTASLFAIEALLKKAKPRVVTLEETAGLVRIGSHKDYFNAIINMFNTQGFSVRCKVLSCADFGVSQQRRRLVIIASCPGEVLPPFPAPTYSKHPDRTGLKPWTTINEAIASIPQNWANHDVNSARRGTKEPYSGDRTTTCITTNGNVAYHPSGRYFTHREFACLQSFPLGHKFGSAEVRKQIGNAVPPTMATVLLEEVKKALMKADGLL</sequence>
<dbReference type="InterPro" id="IPR001525">
    <property type="entry name" value="C5_MeTfrase"/>
</dbReference>
<evidence type="ECO:0000256" key="6">
    <source>
        <dbReference type="SAM" id="MobiDB-lite"/>
    </source>
</evidence>
<dbReference type="Gene3D" id="3.40.50.150">
    <property type="entry name" value="Vaccinia Virus protein VP39"/>
    <property type="match status" value="1"/>
</dbReference>
<name>A0AA39QQP5_9LECA</name>
<dbReference type="InterPro" id="IPR050390">
    <property type="entry name" value="C5-Methyltransferase"/>
</dbReference>
<dbReference type="Proteomes" id="UP001166286">
    <property type="component" value="Unassembled WGS sequence"/>
</dbReference>
<dbReference type="AlphaFoldDB" id="A0AA39QQP5"/>
<dbReference type="InterPro" id="IPR029063">
    <property type="entry name" value="SAM-dependent_MTases_sf"/>
</dbReference>
<evidence type="ECO:0000256" key="3">
    <source>
        <dbReference type="ARBA" id="ARBA00022679"/>
    </source>
</evidence>
<accession>A0AA39QQP5</accession>
<dbReference type="InterPro" id="IPR031303">
    <property type="entry name" value="C5_meth_CS"/>
</dbReference>
<feature type="active site" evidence="5">
    <location>
        <position position="635"/>
    </location>
</feature>
<gene>
    <name evidence="7" type="ORF">JMJ35_010445</name>
</gene>
<comment type="similarity">
    <text evidence="5">Belongs to the class I-like SAM-binding methyltransferase superfamily. C5-methyltransferase family.</text>
</comment>
<protein>
    <recommendedName>
        <fullName evidence="1">DNA (cytosine-5-)-methyltransferase</fullName>
        <ecNumber evidence="1">2.1.1.37</ecNumber>
    </recommendedName>
</protein>
<evidence type="ECO:0000313" key="8">
    <source>
        <dbReference type="Proteomes" id="UP001166286"/>
    </source>
</evidence>
<keyword evidence="2 5" id="KW-0489">Methyltransferase</keyword>
<keyword evidence="4 5" id="KW-0949">S-adenosyl-L-methionine</keyword>
<dbReference type="GO" id="GO:0003886">
    <property type="term" value="F:DNA (cytosine-5-)-methyltransferase activity"/>
    <property type="evidence" value="ECO:0007669"/>
    <property type="project" value="UniProtKB-EC"/>
</dbReference>
<keyword evidence="3 5" id="KW-0808">Transferase</keyword>
<reference evidence="7" key="1">
    <citation type="submission" date="2023-03" db="EMBL/GenBank/DDBJ databases">
        <title>Complete genome of Cladonia borealis.</title>
        <authorList>
            <person name="Park H."/>
        </authorList>
    </citation>
    <scope>NUCLEOTIDE SEQUENCE</scope>
    <source>
        <strain evidence="7">ANT050790</strain>
    </source>
</reference>
<dbReference type="GO" id="GO:0032259">
    <property type="term" value="P:methylation"/>
    <property type="evidence" value="ECO:0007669"/>
    <property type="project" value="UniProtKB-KW"/>
</dbReference>
<dbReference type="PANTHER" id="PTHR10629">
    <property type="entry name" value="CYTOSINE-SPECIFIC METHYLTRANSFERASE"/>
    <property type="match status" value="1"/>
</dbReference>
<organism evidence="7 8">
    <name type="scientific">Cladonia borealis</name>
    <dbReference type="NCBI Taxonomy" id="184061"/>
    <lineage>
        <taxon>Eukaryota</taxon>
        <taxon>Fungi</taxon>
        <taxon>Dikarya</taxon>
        <taxon>Ascomycota</taxon>
        <taxon>Pezizomycotina</taxon>
        <taxon>Lecanoromycetes</taxon>
        <taxon>OSLEUM clade</taxon>
        <taxon>Lecanoromycetidae</taxon>
        <taxon>Lecanorales</taxon>
        <taxon>Lecanorineae</taxon>
        <taxon>Cladoniaceae</taxon>
        <taxon>Cladonia</taxon>
    </lineage>
</organism>
<dbReference type="EMBL" id="JAFEKC020000024">
    <property type="protein sequence ID" value="KAK0507407.1"/>
    <property type="molecule type" value="Genomic_DNA"/>
</dbReference>
<evidence type="ECO:0000313" key="7">
    <source>
        <dbReference type="EMBL" id="KAK0507407.1"/>
    </source>
</evidence>
<dbReference type="EC" id="2.1.1.37" evidence="1"/>
<dbReference type="GO" id="GO:0003677">
    <property type="term" value="F:DNA binding"/>
    <property type="evidence" value="ECO:0007669"/>
    <property type="project" value="TreeGrafter"/>
</dbReference>
<dbReference type="SUPFAM" id="SSF53335">
    <property type="entry name" value="S-adenosyl-L-methionine-dependent methyltransferases"/>
    <property type="match status" value="1"/>
</dbReference>
<dbReference type="Pfam" id="PF00145">
    <property type="entry name" value="DNA_methylase"/>
    <property type="match status" value="1"/>
</dbReference>
<dbReference type="GO" id="GO:0005634">
    <property type="term" value="C:nucleus"/>
    <property type="evidence" value="ECO:0007669"/>
    <property type="project" value="TreeGrafter"/>
</dbReference>
<evidence type="ECO:0000256" key="4">
    <source>
        <dbReference type="ARBA" id="ARBA00022691"/>
    </source>
</evidence>
<evidence type="ECO:0000256" key="5">
    <source>
        <dbReference type="PROSITE-ProRule" id="PRU01016"/>
    </source>
</evidence>
<proteinExistence type="inferred from homology"/>
<feature type="compositionally biased region" description="Polar residues" evidence="6">
    <location>
        <begin position="327"/>
        <end position="336"/>
    </location>
</feature>
<comment type="caution">
    <text evidence="7">The sequence shown here is derived from an EMBL/GenBank/DDBJ whole genome shotgun (WGS) entry which is preliminary data.</text>
</comment>
<evidence type="ECO:0000256" key="2">
    <source>
        <dbReference type="ARBA" id="ARBA00022603"/>
    </source>
</evidence>
<feature type="region of interest" description="Disordered" evidence="6">
    <location>
        <begin position="321"/>
        <end position="420"/>
    </location>
</feature>
<feature type="region of interest" description="Disordered" evidence="6">
    <location>
        <begin position="515"/>
        <end position="552"/>
    </location>
</feature>
<keyword evidence="8" id="KW-1185">Reference proteome</keyword>
<dbReference type="PROSITE" id="PS00095">
    <property type="entry name" value="C5_MTASE_2"/>
    <property type="match status" value="1"/>
</dbReference>